<dbReference type="Gene3D" id="3.30.420.10">
    <property type="entry name" value="Ribonuclease H-like superfamily/Ribonuclease H"/>
    <property type="match status" value="1"/>
</dbReference>
<dbReference type="InterPro" id="IPR036397">
    <property type="entry name" value="RNaseH_sf"/>
</dbReference>
<dbReference type="SUPFAM" id="SSF53098">
    <property type="entry name" value="Ribonuclease H-like"/>
    <property type="match status" value="1"/>
</dbReference>
<dbReference type="GO" id="GO:0004523">
    <property type="term" value="F:RNA-DNA hybrid ribonuclease activity"/>
    <property type="evidence" value="ECO:0007669"/>
    <property type="project" value="InterPro"/>
</dbReference>
<dbReference type="PANTHER" id="PTHR47074">
    <property type="entry name" value="BNAC02G40300D PROTEIN"/>
    <property type="match status" value="1"/>
</dbReference>
<proteinExistence type="predicted"/>
<dbReference type="InterPro" id="IPR044730">
    <property type="entry name" value="RNase_H-like_dom_plant"/>
</dbReference>
<feature type="compositionally biased region" description="Basic and acidic residues" evidence="1">
    <location>
        <begin position="68"/>
        <end position="101"/>
    </location>
</feature>
<dbReference type="GO" id="GO:0003676">
    <property type="term" value="F:nucleic acid binding"/>
    <property type="evidence" value="ECO:0007669"/>
    <property type="project" value="InterPro"/>
</dbReference>
<feature type="domain" description="RNase H type-1" evidence="2">
    <location>
        <begin position="485"/>
        <end position="605"/>
    </location>
</feature>
<gene>
    <name evidence="3" type="ORF">AARE701A_LOCUS7913</name>
</gene>
<reference evidence="3" key="1">
    <citation type="submission" date="2021-01" db="EMBL/GenBank/DDBJ databases">
        <authorList>
            <person name="Bezrukov I."/>
        </authorList>
    </citation>
    <scope>NUCLEOTIDE SEQUENCE</scope>
</reference>
<feature type="region of interest" description="Disordered" evidence="1">
    <location>
        <begin position="250"/>
        <end position="387"/>
    </location>
</feature>
<evidence type="ECO:0000313" key="3">
    <source>
        <dbReference type="EMBL" id="CAE5968258.1"/>
    </source>
</evidence>
<feature type="region of interest" description="Disordered" evidence="1">
    <location>
        <begin position="48"/>
        <end position="194"/>
    </location>
</feature>
<evidence type="ECO:0000259" key="2">
    <source>
        <dbReference type="Pfam" id="PF13456"/>
    </source>
</evidence>
<keyword evidence="4" id="KW-1185">Reference proteome</keyword>
<dbReference type="InterPro" id="IPR002156">
    <property type="entry name" value="RNaseH_domain"/>
</dbReference>
<dbReference type="AlphaFoldDB" id="A0A8S1ZXP2"/>
<dbReference type="CDD" id="cd06222">
    <property type="entry name" value="RNase_H_like"/>
    <property type="match status" value="1"/>
</dbReference>
<evidence type="ECO:0000313" key="4">
    <source>
        <dbReference type="Proteomes" id="UP000682877"/>
    </source>
</evidence>
<dbReference type="Proteomes" id="UP000682877">
    <property type="component" value="Chromosome 3"/>
</dbReference>
<dbReference type="Pfam" id="PF13456">
    <property type="entry name" value="RVT_3"/>
    <property type="match status" value="1"/>
</dbReference>
<sequence length="619" mass="68218">MTPNLTRGTSINQSNTLAKIVESKQAEALRKDKRNTTRSSTYIRRAEVNRAFELDIQKAPPPRRRSKDRTDYRQEYNRDYNKHSRGYDHEHPRDRQRHSSQDFRSGSHPSHHHDQRISSPSRSRYEEYQRHDRRYVHRRSPSGSHNYTSTQRTQRSSDLHTPPPNPIREPLLSPVQPRPQPQDSLRSNSNSRRPALERLTEIIPVEVPFQGGGGSTGSSRLQDVAILYDGESNQGNPFASFPLQSAFLSVNPDATPSNSHFPPTEVNNPPSPQQTELPQLRVPASLRLGPGRESTRTTPLATSKAKAKGPQKAKAQSTKRGPRKPAQTAAQKAASKASTSNPAPKRRVSTRAPPKPRGTNSPLVGVSLRKRNTTRATNPSRKRLCTEANSVFGTETASGEVNFAASGSNPTGIQRQEPIQDTLDFRNQLLFADKTFSDSDTIQKAIKDAIEWHNAQTRKETETSSATPVARATPLPSASMLCIETDASWLEPTRFCGLGWVGRDSQGTILFKNSATEQFVASVIQGEALAIKAGLQEATLHGFSTVAIKSDSKTLIELLRSGKVTNELVGLLHDIRGLAANLVSVTFQFIPRSANTVADEMAKSALSTLVSSSLGDSLF</sequence>
<accession>A0A8S1ZXP2</accession>
<feature type="compositionally biased region" description="Polar residues" evidence="1">
    <location>
        <begin position="181"/>
        <end position="192"/>
    </location>
</feature>
<feature type="compositionally biased region" description="Basic residues" evidence="1">
    <location>
        <begin position="131"/>
        <end position="140"/>
    </location>
</feature>
<dbReference type="EMBL" id="LR999453">
    <property type="protein sequence ID" value="CAE5968258.1"/>
    <property type="molecule type" value="Genomic_DNA"/>
</dbReference>
<evidence type="ECO:0000256" key="1">
    <source>
        <dbReference type="SAM" id="MobiDB-lite"/>
    </source>
</evidence>
<name>A0A8S1ZXP2_ARAAE</name>
<feature type="compositionally biased region" description="Low complexity" evidence="1">
    <location>
        <begin position="326"/>
        <end position="339"/>
    </location>
</feature>
<dbReference type="PANTHER" id="PTHR47074:SF11">
    <property type="entry name" value="REVERSE TRANSCRIPTASE-LIKE PROTEIN"/>
    <property type="match status" value="1"/>
</dbReference>
<dbReference type="InterPro" id="IPR012337">
    <property type="entry name" value="RNaseH-like_sf"/>
</dbReference>
<protein>
    <recommendedName>
        <fullName evidence="2">RNase H type-1 domain-containing protein</fullName>
    </recommendedName>
</protein>
<organism evidence="3 4">
    <name type="scientific">Arabidopsis arenosa</name>
    <name type="common">Sand rock-cress</name>
    <name type="synonym">Cardaminopsis arenosa</name>
    <dbReference type="NCBI Taxonomy" id="38785"/>
    <lineage>
        <taxon>Eukaryota</taxon>
        <taxon>Viridiplantae</taxon>
        <taxon>Streptophyta</taxon>
        <taxon>Embryophyta</taxon>
        <taxon>Tracheophyta</taxon>
        <taxon>Spermatophyta</taxon>
        <taxon>Magnoliopsida</taxon>
        <taxon>eudicotyledons</taxon>
        <taxon>Gunneridae</taxon>
        <taxon>Pentapetalae</taxon>
        <taxon>rosids</taxon>
        <taxon>malvids</taxon>
        <taxon>Brassicales</taxon>
        <taxon>Brassicaceae</taxon>
        <taxon>Camelineae</taxon>
        <taxon>Arabidopsis</taxon>
    </lineage>
</organism>
<feature type="compositionally biased region" description="Polar residues" evidence="1">
    <location>
        <begin position="250"/>
        <end position="277"/>
    </location>
</feature>
<feature type="compositionally biased region" description="Polar residues" evidence="1">
    <location>
        <begin position="141"/>
        <end position="156"/>
    </location>
</feature>
<dbReference type="InterPro" id="IPR052929">
    <property type="entry name" value="RNase_H-like_EbsB-rel"/>
</dbReference>